<dbReference type="RefSeq" id="WP_106389533.1">
    <property type="nucleotide sequence ID" value="NZ_PVNK01000004.1"/>
</dbReference>
<dbReference type="Proteomes" id="UP000237968">
    <property type="component" value="Unassembled WGS sequence"/>
</dbReference>
<evidence type="ECO:0000256" key="4">
    <source>
        <dbReference type="ARBA" id="ARBA00022989"/>
    </source>
</evidence>
<feature type="transmembrane region" description="Helical" evidence="6">
    <location>
        <begin position="9"/>
        <end position="29"/>
    </location>
</feature>
<keyword evidence="5 6" id="KW-0472">Membrane</keyword>
<feature type="transmembrane region" description="Helical" evidence="6">
    <location>
        <begin position="428"/>
        <end position="450"/>
    </location>
</feature>
<sequence length="657" mass="69717">MTRRPGKIAAWLAAAILVVVYALVVWWGGPDDSPPDELPAPTHLQIVDLQPTSPRPGAALIVRFAPPTAKGAAAEASALQLLVRDHTLDPIEQDRDEVVFRLPKELATGRAELVLARGAERSPAKEIEIDTVSQRKIVRNVLGGLGLVILGLFMLTKALRRRAGRTLRRQVDSLTASTPRSFGVGALVGGLTQSSTFTAALGLPFVERNLMSFQAALTLLLGAHLGAAAIGSVLPLAGTKDAPLILMVGVILRLAAVDRRERASANLVMGLGVLLHGVYTLRTGFAPLAELPAMLELRQLDPATLTGLALAASIGALGGLAMQGAGVMFVVVLSVAQATSLLTLPQALALLAGVPLGSALSSMLVSWPLGRSARRLGIAHAAVALVMISISWLVLPWLPDLTAAALRTDPEATSYGKKLLHPEVGGHLALGFVTMQLVATAAVVPLVSWISARLQPQHARVQAGRKAQPLSWVEVLASYTRALDSIHRALLGMPGAPAEVDGHLAKARAMIERHVGREPEVHDSDHADMLVSLLALQHAMEHIGFTAARIHRRGIHLGGEHSELIEALHQAVARGLEVAQILVAHGAGPDLDELRTAEIRTNSLEANLREAAAREVAEREVADARQALLFAELGSGYEVVANQLYRLNMSLVPEEEF</sequence>
<proteinExistence type="predicted"/>
<keyword evidence="8" id="KW-1185">Reference proteome</keyword>
<evidence type="ECO:0000256" key="1">
    <source>
        <dbReference type="ARBA" id="ARBA00004651"/>
    </source>
</evidence>
<feature type="transmembrane region" description="Helical" evidence="6">
    <location>
        <begin position="302"/>
        <end position="335"/>
    </location>
</feature>
<comment type="caution">
    <text evidence="7">The sequence shown here is derived from an EMBL/GenBank/DDBJ whole genome shotgun (WGS) entry which is preliminary data.</text>
</comment>
<evidence type="ECO:0000256" key="2">
    <source>
        <dbReference type="ARBA" id="ARBA00022475"/>
    </source>
</evidence>
<keyword evidence="3 6" id="KW-0812">Transmembrane</keyword>
<evidence type="ECO:0000256" key="5">
    <source>
        <dbReference type="ARBA" id="ARBA00023136"/>
    </source>
</evidence>
<dbReference type="OrthoDB" id="9825851at2"/>
<evidence type="ECO:0000256" key="3">
    <source>
        <dbReference type="ARBA" id="ARBA00022692"/>
    </source>
</evidence>
<keyword evidence="4 6" id="KW-1133">Transmembrane helix</keyword>
<dbReference type="Pfam" id="PF02690">
    <property type="entry name" value="Na_Pi_cotrans"/>
    <property type="match status" value="1"/>
</dbReference>
<dbReference type="InterPro" id="IPR003841">
    <property type="entry name" value="Na/Pi_transpt"/>
</dbReference>
<comment type="subcellular location">
    <subcellularLocation>
        <location evidence="1">Cell membrane</location>
        <topology evidence="1">Multi-pass membrane protein</topology>
    </subcellularLocation>
</comment>
<feature type="transmembrane region" description="Helical" evidence="6">
    <location>
        <begin position="347"/>
        <end position="369"/>
    </location>
</feature>
<gene>
    <name evidence="7" type="ORF">ENSA5_00490</name>
</gene>
<organism evidence="7 8">
    <name type="scientific">Enhygromyxa salina</name>
    <dbReference type="NCBI Taxonomy" id="215803"/>
    <lineage>
        <taxon>Bacteria</taxon>
        <taxon>Pseudomonadati</taxon>
        <taxon>Myxococcota</taxon>
        <taxon>Polyangia</taxon>
        <taxon>Nannocystales</taxon>
        <taxon>Nannocystaceae</taxon>
        <taxon>Enhygromyxa</taxon>
    </lineage>
</organism>
<keyword evidence="2" id="KW-1003">Cell membrane</keyword>
<evidence type="ECO:0000313" key="8">
    <source>
        <dbReference type="Proteomes" id="UP000237968"/>
    </source>
</evidence>
<feature type="transmembrane region" description="Helical" evidence="6">
    <location>
        <begin position="181"/>
        <end position="206"/>
    </location>
</feature>
<reference evidence="7 8" key="1">
    <citation type="submission" date="2018-03" db="EMBL/GenBank/DDBJ databases">
        <title>Draft Genome Sequences of the Obligatory Marine Myxobacteria Enhygromyxa salina SWB005.</title>
        <authorList>
            <person name="Poehlein A."/>
            <person name="Moghaddam J.A."/>
            <person name="Harms H."/>
            <person name="Alanjari M."/>
            <person name="Koenig G.M."/>
            <person name="Daniel R."/>
            <person name="Schaeberle T.F."/>
        </authorList>
    </citation>
    <scope>NUCLEOTIDE SEQUENCE [LARGE SCALE GENOMIC DNA]</scope>
    <source>
        <strain evidence="7 8">SWB005</strain>
    </source>
</reference>
<dbReference type="AlphaFoldDB" id="A0A2S9YL90"/>
<dbReference type="EMBL" id="PVNK01000004">
    <property type="protein sequence ID" value="PRQ05880.1"/>
    <property type="molecule type" value="Genomic_DNA"/>
</dbReference>
<name>A0A2S9YL90_9BACT</name>
<feature type="transmembrane region" description="Helical" evidence="6">
    <location>
        <begin position="141"/>
        <end position="160"/>
    </location>
</feature>
<feature type="transmembrane region" description="Helical" evidence="6">
    <location>
        <begin position="212"/>
        <end position="234"/>
    </location>
</feature>
<protein>
    <submittedName>
        <fullName evidence="7">Na-cotransporter</fullName>
    </submittedName>
</protein>
<dbReference type="GO" id="GO:0044341">
    <property type="term" value="P:sodium-dependent phosphate transport"/>
    <property type="evidence" value="ECO:0007669"/>
    <property type="project" value="InterPro"/>
</dbReference>
<dbReference type="GO" id="GO:0005886">
    <property type="term" value="C:plasma membrane"/>
    <property type="evidence" value="ECO:0007669"/>
    <property type="project" value="UniProtKB-SubCell"/>
</dbReference>
<dbReference type="GO" id="GO:0005436">
    <property type="term" value="F:sodium:phosphate symporter activity"/>
    <property type="evidence" value="ECO:0007669"/>
    <property type="project" value="InterPro"/>
</dbReference>
<feature type="transmembrane region" description="Helical" evidence="6">
    <location>
        <begin position="376"/>
        <end position="398"/>
    </location>
</feature>
<evidence type="ECO:0000313" key="7">
    <source>
        <dbReference type="EMBL" id="PRQ05880.1"/>
    </source>
</evidence>
<accession>A0A2S9YL90</accession>
<dbReference type="NCBIfam" id="NF037997">
    <property type="entry name" value="Na_Pi_symport"/>
    <property type="match status" value="1"/>
</dbReference>
<evidence type="ECO:0000256" key="6">
    <source>
        <dbReference type="SAM" id="Phobius"/>
    </source>
</evidence>